<feature type="region of interest" description="Disordered" evidence="1">
    <location>
        <begin position="1"/>
        <end position="60"/>
    </location>
</feature>
<proteinExistence type="predicted"/>
<sequence>MEDKLVVKNSDRLRKLHRRFSSQKPSTKLPQRHMQGSGSGSSGSSSSSYRTSGKGSSSFQRTNCPVVLRLKVVAKFLGYLRFSPQWQVTSSISQLSEHNAAFKVVEREGIDMRESTR</sequence>
<accession>A0AAV0VDV0</accession>
<evidence type="ECO:0000313" key="2">
    <source>
        <dbReference type="EMBL" id="CAI5744909.1"/>
    </source>
</evidence>
<gene>
    <name evidence="2" type="ORF">PDE001_LOCUS10031</name>
</gene>
<name>A0AAV0VDV0_9STRA</name>
<keyword evidence="3" id="KW-1185">Reference proteome</keyword>
<feature type="compositionally biased region" description="Basic and acidic residues" evidence="1">
    <location>
        <begin position="1"/>
        <end position="13"/>
    </location>
</feature>
<dbReference type="Proteomes" id="UP001162029">
    <property type="component" value="Unassembled WGS sequence"/>
</dbReference>
<protein>
    <submittedName>
        <fullName evidence="2">Uncharacterized protein</fullName>
    </submittedName>
</protein>
<dbReference type="EMBL" id="CANTFM010002217">
    <property type="protein sequence ID" value="CAI5744909.1"/>
    <property type="molecule type" value="Genomic_DNA"/>
</dbReference>
<comment type="caution">
    <text evidence="2">The sequence shown here is derived from an EMBL/GenBank/DDBJ whole genome shotgun (WGS) entry which is preliminary data.</text>
</comment>
<evidence type="ECO:0000313" key="3">
    <source>
        <dbReference type="Proteomes" id="UP001162029"/>
    </source>
</evidence>
<reference evidence="2" key="1">
    <citation type="submission" date="2022-12" db="EMBL/GenBank/DDBJ databases">
        <authorList>
            <person name="Webb A."/>
        </authorList>
    </citation>
    <scope>NUCLEOTIDE SEQUENCE</scope>
    <source>
        <strain evidence="2">Pd1</strain>
    </source>
</reference>
<organism evidence="2 3">
    <name type="scientific">Peronospora destructor</name>
    <dbReference type="NCBI Taxonomy" id="86335"/>
    <lineage>
        <taxon>Eukaryota</taxon>
        <taxon>Sar</taxon>
        <taxon>Stramenopiles</taxon>
        <taxon>Oomycota</taxon>
        <taxon>Peronosporomycetes</taxon>
        <taxon>Peronosporales</taxon>
        <taxon>Peronosporaceae</taxon>
        <taxon>Peronospora</taxon>
    </lineage>
</organism>
<evidence type="ECO:0000256" key="1">
    <source>
        <dbReference type="SAM" id="MobiDB-lite"/>
    </source>
</evidence>
<dbReference type="AlphaFoldDB" id="A0AAV0VDV0"/>
<feature type="compositionally biased region" description="Low complexity" evidence="1">
    <location>
        <begin position="42"/>
        <end position="58"/>
    </location>
</feature>